<evidence type="ECO:0000256" key="6">
    <source>
        <dbReference type="PIRSR" id="PIRSR641708-2"/>
    </source>
</evidence>
<dbReference type="FunFam" id="3.30.70.580:FF:000002">
    <property type="entry name" value="tRNA pseudouridine synthase"/>
    <property type="match status" value="1"/>
</dbReference>
<dbReference type="PANTHER" id="PTHR11142">
    <property type="entry name" value="PSEUDOURIDYLATE SYNTHASE"/>
    <property type="match status" value="1"/>
</dbReference>
<dbReference type="SUPFAM" id="SSF55120">
    <property type="entry name" value="Pseudouridine synthase"/>
    <property type="match status" value="1"/>
</dbReference>
<feature type="compositionally biased region" description="Basic and acidic residues" evidence="7">
    <location>
        <begin position="486"/>
        <end position="497"/>
    </location>
</feature>
<comment type="caution">
    <text evidence="8">The sequence shown here is derived from an EMBL/GenBank/DDBJ whole genome shotgun (WGS) entry which is preliminary data.</text>
</comment>
<feature type="active site" description="Nucleophile" evidence="5">
    <location>
        <position position="142"/>
    </location>
</feature>
<evidence type="ECO:0000313" key="8">
    <source>
        <dbReference type="EMBL" id="KAJ3573587.1"/>
    </source>
</evidence>
<dbReference type="GO" id="GO:0009982">
    <property type="term" value="F:pseudouridine synthase activity"/>
    <property type="evidence" value="ECO:0007669"/>
    <property type="project" value="InterPro"/>
</dbReference>
<dbReference type="Gene3D" id="3.30.70.580">
    <property type="entry name" value="Pseudouridine synthase I, catalytic domain, N-terminal subdomain"/>
    <property type="match status" value="1"/>
</dbReference>
<accession>A0AAD5VZ59</accession>
<dbReference type="InterPro" id="IPR001406">
    <property type="entry name" value="PsdUridine_synth_TruA"/>
</dbReference>
<comment type="catalytic activity">
    <reaction evidence="4">
        <text>a uridine in tRNA = a pseudouridine in tRNA</text>
        <dbReference type="Rhea" id="RHEA:54572"/>
        <dbReference type="Rhea" id="RHEA-COMP:13339"/>
        <dbReference type="Rhea" id="RHEA-COMP:13934"/>
        <dbReference type="ChEBI" id="CHEBI:65314"/>
        <dbReference type="ChEBI" id="CHEBI:65315"/>
    </reaction>
</comment>
<dbReference type="CDD" id="cd02568">
    <property type="entry name" value="PseudoU_synth_PUS1_PUS2"/>
    <property type="match status" value="1"/>
</dbReference>
<protein>
    <submittedName>
        <fullName evidence="8">Uncharacterized protein</fullName>
    </submittedName>
</protein>
<sequence length="497" mass="55928">MDTHTSLEDIVNTSGALNTRKDDVTVVNETSTTKASPSKQGKEKKNKGRRDRRAISLNKGERDNQEASERPTGPKAPRRPKRQCALLIGFCGSGYNGMQIQPPPLKTIEGTLFQALVSAGAVSEDNADDPVKVALARAARTDAGVHAAGNIVSIKMIMHPPGVPDLVARVNELLPPEIRIWGYVRVQNSFNARLACDSRKYTYYFPSYLLLPPKPGSNLHRVLSQHAETLGNGASTLAHPFWDDIQSSKEVDMQRKRAWRVGAGQVQKLRAAAQRFLGTQNFHNFTVGRDASDKSNMRHIKSVERKMMSSLVLSARTGTPDSVITELYQDPNVFIPKMPSLGLLLEEPIFASYNSRMKTVNEKLELDSPEYRPAIDFEQYRTQIDEFKDQFIYKNMREIEDRDGLFDAWVRMVDNYAGNDLLYLNPEGTVPEAAIIKRGEKREQPFRERRVFDATSFSETDNIKTKLQQAEEGVAEEEVEEEEEAKLDKRRLADTEG</sequence>
<organism evidence="8 9">
    <name type="scientific">Leucocoprinus birnbaumii</name>
    <dbReference type="NCBI Taxonomy" id="56174"/>
    <lineage>
        <taxon>Eukaryota</taxon>
        <taxon>Fungi</taxon>
        <taxon>Dikarya</taxon>
        <taxon>Basidiomycota</taxon>
        <taxon>Agaricomycotina</taxon>
        <taxon>Agaricomycetes</taxon>
        <taxon>Agaricomycetidae</taxon>
        <taxon>Agaricales</taxon>
        <taxon>Agaricineae</taxon>
        <taxon>Agaricaceae</taxon>
        <taxon>Leucocoprinus</taxon>
    </lineage>
</organism>
<evidence type="ECO:0000256" key="2">
    <source>
        <dbReference type="ARBA" id="ARBA00022694"/>
    </source>
</evidence>
<dbReference type="GO" id="GO:1990481">
    <property type="term" value="P:mRNA pseudouridine synthesis"/>
    <property type="evidence" value="ECO:0007669"/>
    <property type="project" value="TreeGrafter"/>
</dbReference>
<dbReference type="InterPro" id="IPR020095">
    <property type="entry name" value="PsdUridine_synth_TruA_C"/>
</dbReference>
<feature type="binding site" evidence="6">
    <location>
        <position position="201"/>
    </location>
    <ligand>
        <name>substrate</name>
    </ligand>
</feature>
<evidence type="ECO:0000256" key="7">
    <source>
        <dbReference type="SAM" id="MobiDB-lite"/>
    </source>
</evidence>
<dbReference type="Gene3D" id="3.30.70.660">
    <property type="entry name" value="Pseudouridine synthase I, catalytic domain, C-terminal subdomain"/>
    <property type="match status" value="2"/>
</dbReference>
<feature type="region of interest" description="Disordered" evidence="7">
    <location>
        <begin position="1"/>
        <end position="81"/>
    </location>
</feature>
<feature type="compositionally biased region" description="Basic and acidic residues" evidence="7">
    <location>
        <begin position="59"/>
        <end position="69"/>
    </location>
</feature>
<dbReference type="GO" id="GO:0003723">
    <property type="term" value="F:RNA binding"/>
    <property type="evidence" value="ECO:0007669"/>
    <property type="project" value="InterPro"/>
</dbReference>
<gene>
    <name evidence="8" type="ORF">NP233_g2338</name>
</gene>
<dbReference type="EMBL" id="JANIEX010000098">
    <property type="protein sequence ID" value="KAJ3573587.1"/>
    <property type="molecule type" value="Genomic_DNA"/>
</dbReference>
<evidence type="ECO:0000313" key="9">
    <source>
        <dbReference type="Proteomes" id="UP001213000"/>
    </source>
</evidence>
<comment type="similarity">
    <text evidence="1">Belongs to the tRNA pseudouridine synthase TruA family.</text>
</comment>
<dbReference type="Proteomes" id="UP001213000">
    <property type="component" value="Unassembled WGS sequence"/>
</dbReference>
<dbReference type="GO" id="GO:0031119">
    <property type="term" value="P:tRNA pseudouridine synthesis"/>
    <property type="evidence" value="ECO:0007669"/>
    <property type="project" value="InterPro"/>
</dbReference>
<dbReference type="InterPro" id="IPR020094">
    <property type="entry name" value="TruA/RsuA/RluB/E/F_N"/>
</dbReference>
<dbReference type="InterPro" id="IPR041708">
    <property type="entry name" value="PUS1/PUS2-like"/>
</dbReference>
<keyword evidence="3" id="KW-0413">Isomerase</keyword>
<evidence type="ECO:0000256" key="4">
    <source>
        <dbReference type="ARBA" id="ARBA00036943"/>
    </source>
</evidence>
<keyword evidence="9" id="KW-1185">Reference proteome</keyword>
<dbReference type="InterPro" id="IPR020103">
    <property type="entry name" value="PsdUridine_synth_cat_dom_sf"/>
</dbReference>
<evidence type="ECO:0000256" key="5">
    <source>
        <dbReference type="PIRSR" id="PIRSR641708-1"/>
    </source>
</evidence>
<evidence type="ECO:0000256" key="3">
    <source>
        <dbReference type="ARBA" id="ARBA00023235"/>
    </source>
</evidence>
<dbReference type="NCBIfam" id="TIGR00071">
    <property type="entry name" value="hisT_truA"/>
    <property type="match status" value="1"/>
</dbReference>
<dbReference type="PANTHER" id="PTHR11142:SF4">
    <property type="entry name" value="PSEUDOURIDYLATE SYNTHASE 1 HOMOLOG"/>
    <property type="match status" value="1"/>
</dbReference>
<feature type="compositionally biased region" description="Basic residues" evidence="7">
    <location>
        <begin position="42"/>
        <end position="52"/>
    </location>
</feature>
<proteinExistence type="inferred from homology"/>
<reference evidence="8" key="1">
    <citation type="submission" date="2022-07" db="EMBL/GenBank/DDBJ databases">
        <title>Genome Sequence of Leucocoprinus birnbaumii.</title>
        <authorList>
            <person name="Buettner E."/>
        </authorList>
    </citation>
    <scope>NUCLEOTIDE SEQUENCE</scope>
    <source>
        <strain evidence="8">VT141</strain>
    </source>
</reference>
<keyword evidence="2" id="KW-0819">tRNA processing</keyword>
<feature type="compositionally biased region" description="Acidic residues" evidence="7">
    <location>
        <begin position="473"/>
        <end position="485"/>
    </location>
</feature>
<feature type="compositionally biased region" description="Polar residues" evidence="7">
    <location>
        <begin position="27"/>
        <end position="39"/>
    </location>
</feature>
<feature type="region of interest" description="Disordered" evidence="7">
    <location>
        <begin position="462"/>
        <end position="497"/>
    </location>
</feature>
<name>A0AAD5VZ59_9AGAR</name>
<dbReference type="GO" id="GO:0005634">
    <property type="term" value="C:nucleus"/>
    <property type="evidence" value="ECO:0007669"/>
    <property type="project" value="TreeGrafter"/>
</dbReference>
<dbReference type="AlphaFoldDB" id="A0AAD5VZ59"/>
<evidence type="ECO:0000256" key="1">
    <source>
        <dbReference type="ARBA" id="ARBA00009375"/>
    </source>
</evidence>